<dbReference type="InterPro" id="IPR006315">
    <property type="entry name" value="OM_autotransptr_brl_dom"/>
</dbReference>
<dbReference type="RefSeq" id="WP_152158230.1">
    <property type="nucleotide sequence ID" value="NZ_WEHX01000028.1"/>
</dbReference>
<dbReference type="EMBL" id="WEHX01000028">
    <property type="protein sequence ID" value="KAB7660622.1"/>
    <property type="molecule type" value="Genomic_DNA"/>
</dbReference>
<organism evidence="2 3">
    <name type="scientific">Sutterella seckii</name>
    <dbReference type="NCBI Taxonomy" id="1944635"/>
    <lineage>
        <taxon>Bacteria</taxon>
        <taxon>Pseudomonadati</taxon>
        <taxon>Pseudomonadota</taxon>
        <taxon>Betaproteobacteria</taxon>
        <taxon>Burkholderiales</taxon>
        <taxon>Sutterellaceae</taxon>
        <taxon>Sutterella</taxon>
    </lineage>
</organism>
<name>A0A6I1EJN7_9BURK</name>
<dbReference type="PRINTS" id="PR01484">
    <property type="entry name" value="PRTACTNFAMLY"/>
</dbReference>
<dbReference type="SUPFAM" id="SSF103515">
    <property type="entry name" value="Autotransporter"/>
    <property type="match status" value="1"/>
</dbReference>
<gene>
    <name evidence="2" type="ORF">GBM95_05805</name>
</gene>
<comment type="caution">
    <text evidence="2">The sequence shown here is derived from an EMBL/GenBank/DDBJ whole genome shotgun (WGS) entry which is preliminary data.</text>
</comment>
<dbReference type="NCBIfam" id="TIGR01414">
    <property type="entry name" value="autotrans_barl"/>
    <property type="match status" value="1"/>
</dbReference>
<dbReference type="InterPro" id="IPR036709">
    <property type="entry name" value="Autotransporte_beta_dom_sf"/>
</dbReference>
<feature type="domain" description="Autotransporter" evidence="1">
    <location>
        <begin position="255"/>
        <end position="517"/>
    </location>
</feature>
<dbReference type="Proteomes" id="UP000430564">
    <property type="component" value="Unassembled WGS sequence"/>
</dbReference>
<dbReference type="GO" id="GO:0019867">
    <property type="term" value="C:outer membrane"/>
    <property type="evidence" value="ECO:0007669"/>
    <property type="project" value="InterPro"/>
</dbReference>
<protein>
    <submittedName>
        <fullName evidence="2">Autotransporter outer membrane beta-barrel domain-containing protein</fullName>
    </submittedName>
</protein>
<reference evidence="2 3" key="1">
    <citation type="submission" date="2019-10" db="EMBL/GenBank/DDBJ databases">
        <title>Genome diversity of Sutterella seckii.</title>
        <authorList>
            <person name="Chaplin A.V."/>
            <person name="Sokolova S.R."/>
            <person name="Mosin K.A."/>
            <person name="Ivanova E.L."/>
            <person name="Kochetkova T.O."/>
            <person name="Goltsov A.Y."/>
            <person name="Trofimov D.Y."/>
            <person name="Efimov B.A."/>
        </authorList>
    </citation>
    <scope>NUCLEOTIDE SEQUENCE [LARGE SCALE GENOMIC DNA]</scope>
    <source>
        <strain evidence="2 3">ASD393</strain>
    </source>
</reference>
<dbReference type="Pfam" id="PF03797">
    <property type="entry name" value="Autotransporter"/>
    <property type="match status" value="1"/>
</dbReference>
<sequence length="517" mass="55121">MEVPYTNIQLEAEKSLAISVDADSAYGDAVRLTNTTGEKTDVSLKSPEVSIQGNIIATRSNTNISADTATINGNITLNDASSNLSLSNHSEKTANAILNGDVSSKGGISLSNQNIIQESGNFKSENLTADNSSLTFNTVEKGGIAIQKLNGDLKLRAGSKVTETYGTASAALNAIKNDIISTNSEELMKGFTGGEASDLTAAWEYNPESGSVTTLGDASGLSPTLVAAKKTAGANLAQWRYEVNHVSERLGEVRNLQGTVGTWARVYGAEAKLEDSVSTKVKANTIQVGADVRVGDNWIVGGAFGYTDSKADFSNGDSSTDSFNFAAYGTAFFPCGGYVDLIARVGRMSTDVDVATVTDFKSSYDNTTFGVSAEVGYRWDISKTFYLTPQAELSYGLVKGADYTAANEIRVDQDDFQTLVGRLGFQAGMNVADGAGTVYLTASVNHDFQGESDAYARRGDSAVQKLSEDLGGTWVSYGFGGQIYVKDNWSFYGSLTRANGSDYQENYRYSVGTRYCW</sequence>
<dbReference type="InterPro" id="IPR005546">
    <property type="entry name" value="Autotransporte_beta"/>
</dbReference>
<accession>A0A6I1EJN7</accession>
<dbReference type="Gene3D" id="2.40.128.130">
    <property type="entry name" value="Autotransporter beta-domain"/>
    <property type="match status" value="1"/>
</dbReference>
<evidence type="ECO:0000259" key="1">
    <source>
        <dbReference type="PROSITE" id="PS51208"/>
    </source>
</evidence>
<dbReference type="InterPro" id="IPR003991">
    <property type="entry name" value="Pertactin_virulence_factor"/>
</dbReference>
<evidence type="ECO:0000313" key="2">
    <source>
        <dbReference type="EMBL" id="KAB7660622.1"/>
    </source>
</evidence>
<dbReference type="OrthoDB" id="8649870at2"/>
<evidence type="ECO:0000313" key="3">
    <source>
        <dbReference type="Proteomes" id="UP000430564"/>
    </source>
</evidence>
<dbReference type="SMART" id="SM00869">
    <property type="entry name" value="Autotransporter"/>
    <property type="match status" value="1"/>
</dbReference>
<dbReference type="PROSITE" id="PS51208">
    <property type="entry name" value="AUTOTRANSPORTER"/>
    <property type="match status" value="1"/>
</dbReference>
<proteinExistence type="predicted"/>
<dbReference type="AlphaFoldDB" id="A0A6I1EJN7"/>